<evidence type="ECO:0000313" key="12">
    <source>
        <dbReference type="Proteomes" id="UP000038040"/>
    </source>
</evidence>
<dbReference type="InterPro" id="IPR032319">
    <property type="entry name" value="CLP1_P"/>
</dbReference>
<dbReference type="Proteomes" id="UP000274756">
    <property type="component" value="Unassembled WGS sequence"/>
</dbReference>
<name>A0A0N4U5G5_DRAME</name>
<keyword evidence="7" id="KW-0067">ATP-binding</keyword>
<proteinExistence type="inferred from homology"/>
<dbReference type="GO" id="GO:0000448">
    <property type="term" value="P:cleavage in ITS2 between 5.8S rRNA and LSU-rRNA of tricistronic rRNA transcript (SSU-rRNA, 5.8S rRNA, LSU-rRNA)"/>
    <property type="evidence" value="ECO:0007669"/>
    <property type="project" value="TreeGrafter"/>
</dbReference>
<evidence type="ECO:0000259" key="9">
    <source>
        <dbReference type="Pfam" id="PF16575"/>
    </source>
</evidence>
<evidence type="ECO:0000313" key="14">
    <source>
        <dbReference type="WBParaSite" id="DME_0000208801-mRNA-1"/>
    </source>
</evidence>
<accession>A0A0N4U5G5</accession>
<dbReference type="EMBL" id="UYYG01001155">
    <property type="protein sequence ID" value="VDN56475.1"/>
    <property type="molecule type" value="Genomic_DNA"/>
</dbReference>
<evidence type="ECO:0000256" key="4">
    <source>
        <dbReference type="ARBA" id="ARBA00022679"/>
    </source>
</evidence>
<protein>
    <submittedName>
        <fullName evidence="14">CLP1_P domain-containing protein</fullName>
    </submittedName>
</protein>
<reference evidence="11 13" key="2">
    <citation type="submission" date="2018-11" db="EMBL/GenBank/DDBJ databases">
        <authorList>
            <consortium name="Pathogen Informatics"/>
        </authorList>
    </citation>
    <scope>NUCLEOTIDE SEQUENCE [LARGE SCALE GENOMIC DNA]</scope>
</reference>
<evidence type="ECO:0000256" key="2">
    <source>
        <dbReference type="ARBA" id="ARBA00011003"/>
    </source>
</evidence>
<gene>
    <name evidence="11" type="ORF">DME_LOCUS6448</name>
</gene>
<evidence type="ECO:0000313" key="11">
    <source>
        <dbReference type="EMBL" id="VDN56475.1"/>
    </source>
</evidence>
<organism evidence="12 14">
    <name type="scientific">Dracunculus medinensis</name>
    <name type="common">Guinea worm</name>
    <dbReference type="NCBI Taxonomy" id="318479"/>
    <lineage>
        <taxon>Eukaryota</taxon>
        <taxon>Metazoa</taxon>
        <taxon>Ecdysozoa</taxon>
        <taxon>Nematoda</taxon>
        <taxon>Chromadorea</taxon>
        <taxon>Rhabditida</taxon>
        <taxon>Spirurina</taxon>
        <taxon>Dracunculoidea</taxon>
        <taxon>Dracunculidae</taxon>
        <taxon>Dracunculus</taxon>
    </lineage>
</organism>
<dbReference type="GO" id="GO:0005524">
    <property type="term" value="F:ATP binding"/>
    <property type="evidence" value="ECO:0007669"/>
    <property type="project" value="UniProtKB-KW"/>
</dbReference>
<dbReference type="SUPFAM" id="SSF52540">
    <property type="entry name" value="P-loop containing nucleoside triphosphate hydrolases"/>
    <property type="match status" value="1"/>
</dbReference>
<sequence length="322" mass="36109">MIMVTGGKGVGKSTISRLLANLLLSKEKSVYILDGDVGQSERNPPGCVSLFHVDGPLLGVPHLHQKSSLLTYFYGNISPEDDSDSYLLLLLKLIDYFKSIAPAGSVLVFNTLGWVEGEGVFKFVFYENASNYPVIFQKQQLSVPFNLSAASLRDLLILGYMSAVSPSPSISAFAMAIPYAVNFNSIAINFHPQLCGVPDTHIFAVLNCTLIALCISDDEIVKRRLLNREDMPWLLKSSLTLRLIGFGFIRGIDIDKRFFYVITPVDRSDLVKVNTFARGLNIEMPHQFLAKQFIFIYKSFFHNTSNFIQIEKFYSGRTRRPI</sequence>
<dbReference type="InterPro" id="IPR045116">
    <property type="entry name" value="Clp1/Grc3"/>
</dbReference>
<evidence type="ECO:0000256" key="5">
    <source>
        <dbReference type="ARBA" id="ARBA00022741"/>
    </source>
</evidence>
<keyword evidence="13" id="KW-1185">Reference proteome</keyword>
<feature type="domain" description="NOL9 C-terminal" evidence="10">
    <location>
        <begin position="177"/>
        <end position="280"/>
    </location>
</feature>
<comment type="subcellular location">
    <subcellularLocation>
        <location evidence="1">Nucleus</location>
        <location evidence="1">Nucleolus</location>
    </subcellularLocation>
</comment>
<comment type="similarity">
    <text evidence="2">Belongs to the Clp1 family. NOL9/GRC3 subfamily.</text>
</comment>
<dbReference type="GO" id="GO:0005730">
    <property type="term" value="C:nucleolus"/>
    <property type="evidence" value="ECO:0007669"/>
    <property type="project" value="UniProtKB-SubCell"/>
</dbReference>
<dbReference type="OrthoDB" id="2405412at2759"/>
<dbReference type="InterPro" id="IPR057570">
    <property type="entry name" value="NOL9_C"/>
</dbReference>
<dbReference type="WBParaSite" id="DME_0000208801-mRNA-1">
    <property type="protein sequence ID" value="DME_0000208801-mRNA-1"/>
    <property type="gene ID" value="DME_0000208801"/>
</dbReference>
<keyword evidence="5" id="KW-0547">Nucleotide-binding</keyword>
<dbReference type="Gene3D" id="3.40.50.300">
    <property type="entry name" value="P-loop containing nucleotide triphosphate hydrolases"/>
    <property type="match status" value="1"/>
</dbReference>
<dbReference type="AlphaFoldDB" id="A0A0N4U5G5"/>
<dbReference type="PANTHER" id="PTHR12755">
    <property type="entry name" value="CLEAVAGE/POLYADENYLATION FACTOR IA SUBUNIT CLP1P"/>
    <property type="match status" value="1"/>
</dbReference>
<keyword evidence="4" id="KW-0808">Transferase</keyword>
<evidence type="ECO:0000256" key="1">
    <source>
        <dbReference type="ARBA" id="ARBA00004604"/>
    </source>
</evidence>
<dbReference type="Pfam" id="PF25467">
    <property type="entry name" value="NOL9_C"/>
    <property type="match status" value="1"/>
</dbReference>
<dbReference type="GO" id="GO:0051731">
    <property type="term" value="F:polynucleotide 5'-hydroxyl-kinase activity"/>
    <property type="evidence" value="ECO:0007669"/>
    <property type="project" value="InterPro"/>
</dbReference>
<dbReference type="Pfam" id="PF16575">
    <property type="entry name" value="CLP1_P"/>
    <property type="match status" value="1"/>
</dbReference>
<evidence type="ECO:0000256" key="3">
    <source>
        <dbReference type="ARBA" id="ARBA00022552"/>
    </source>
</evidence>
<reference evidence="14" key="1">
    <citation type="submission" date="2016-04" db="UniProtKB">
        <authorList>
            <consortium name="WormBaseParasite"/>
        </authorList>
    </citation>
    <scope>IDENTIFICATION</scope>
</reference>
<evidence type="ECO:0000256" key="8">
    <source>
        <dbReference type="ARBA" id="ARBA00023242"/>
    </source>
</evidence>
<dbReference type="InterPro" id="IPR027417">
    <property type="entry name" value="P-loop_NTPase"/>
</dbReference>
<keyword evidence="8" id="KW-0539">Nucleus</keyword>
<dbReference type="STRING" id="318479.A0A0N4U5G5"/>
<keyword evidence="6" id="KW-0418">Kinase</keyword>
<evidence type="ECO:0000256" key="6">
    <source>
        <dbReference type="ARBA" id="ARBA00022777"/>
    </source>
</evidence>
<dbReference type="Proteomes" id="UP000038040">
    <property type="component" value="Unplaced"/>
</dbReference>
<dbReference type="PANTHER" id="PTHR12755:SF3">
    <property type="entry name" value="POLYNUCLEOTIDE 5'-HYDROXYL-KINASE NOL9"/>
    <property type="match status" value="1"/>
</dbReference>
<keyword evidence="3" id="KW-0698">rRNA processing</keyword>
<feature type="domain" description="Clp1 P-loop" evidence="9">
    <location>
        <begin position="6"/>
        <end position="120"/>
    </location>
</feature>
<evidence type="ECO:0000259" key="10">
    <source>
        <dbReference type="Pfam" id="PF25467"/>
    </source>
</evidence>
<evidence type="ECO:0000256" key="7">
    <source>
        <dbReference type="ARBA" id="ARBA00022840"/>
    </source>
</evidence>
<evidence type="ECO:0000313" key="13">
    <source>
        <dbReference type="Proteomes" id="UP000274756"/>
    </source>
</evidence>